<name>A0A941CQB3_9CLOT</name>
<dbReference type="AlphaFoldDB" id="A0A941CQB3"/>
<accession>A0A941CQB3</accession>
<dbReference type="InterPro" id="IPR010026">
    <property type="entry name" value="Phage_holin_LL-H"/>
</dbReference>
<comment type="caution">
    <text evidence="2">The sequence shown here is derived from an EMBL/GenBank/DDBJ whole genome shotgun (WGS) entry which is preliminary data.</text>
</comment>
<keyword evidence="1" id="KW-0472">Membrane</keyword>
<dbReference type="Pfam" id="PF09682">
    <property type="entry name" value="Phage_holin_6_1"/>
    <property type="match status" value="1"/>
</dbReference>
<dbReference type="EMBL" id="JAGSCS010000004">
    <property type="protein sequence ID" value="MBR0575674.1"/>
    <property type="molecule type" value="Genomic_DNA"/>
</dbReference>
<dbReference type="RefSeq" id="WP_211800213.1">
    <property type="nucleotide sequence ID" value="NZ_JAGSCS010000004.1"/>
</dbReference>
<organism evidence="2 3">
    <name type="scientific">Proteiniclasticum sediminis</name>
    <dbReference type="NCBI Taxonomy" id="2804028"/>
    <lineage>
        <taxon>Bacteria</taxon>
        <taxon>Bacillati</taxon>
        <taxon>Bacillota</taxon>
        <taxon>Clostridia</taxon>
        <taxon>Eubacteriales</taxon>
        <taxon>Clostridiaceae</taxon>
        <taxon>Proteiniclasticum</taxon>
    </lineage>
</organism>
<keyword evidence="3" id="KW-1185">Reference proteome</keyword>
<reference evidence="2" key="1">
    <citation type="submission" date="2021-04" db="EMBL/GenBank/DDBJ databases">
        <title>Proteiniclasticum sedimins sp. nov., an obligate anaerobic bacterium isolated from anaerobic sludge.</title>
        <authorList>
            <person name="Liu J."/>
        </authorList>
    </citation>
    <scope>NUCLEOTIDE SEQUENCE</scope>
    <source>
        <strain evidence="2">BAD-10</strain>
    </source>
</reference>
<protein>
    <submittedName>
        <fullName evidence="2">Phage holin family protein</fullName>
    </submittedName>
</protein>
<sequence length="136" mass="15372">MEELMTQITPYIMIILTAIAGYLATKIKAFFDARIDKDNQERLMQFIKATVEFVEQIGIDLKPEEKFELAKAKVLIWINQRGLTVTEEELQVLIEAFVHNLTLSKPAGSIVFNNTPATPAEIDPGFGIPYNVTKEE</sequence>
<evidence type="ECO:0000313" key="3">
    <source>
        <dbReference type="Proteomes" id="UP000675379"/>
    </source>
</evidence>
<dbReference type="Proteomes" id="UP000675379">
    <property type="component" value="Unassembled WGS sequence"/>
</dbReference>
<gene>
    <name evidence="2" type="ORF">KCG48_04880</name>
</gene>
<evidence type="ECO:0000313" key="2">
    <source>
        <dbReference type="EMBL" id="MBR0575674.1"/>
    </source>
</evidence>
<keyword evidence="1" id="KW-1133">Transmembrane helix</keyword>
<keyword evidence="1" id="KW-0812">Transmembrane</keyword>
<evidence type="ECO:0000256" key="1">
    <source>
        <dbReference type="SAM" id="Phobius"/>
    </source>
</evidence>
<proteinExistence type="predicted"/>
<feature type="transmembrane region" description="Helical" evidence="1">
    <location>
        <begin position="6"/>
        <end position="24"/>
    </location>
</feature>